<accession>A0ABM3CW16</accession>
<keyword evidence="2" id="KW-1185">Reference proteome</keyword>
<evidence type="ECO:0000313" key="2">
    <source>
        <dbReference type="Proteomes" id="UP001652741"/>
    </source>
</evidence>
<sequence length="87" mass="8667">MGMSEPGLPGDHGPPGSFSPRRPPGLGIVGPKGDQGFPGQHGPQGERGVVEPGPKGEPGHDGSSGIPGILGEDGAVQPKVSKVLKFI</sequence>
<dbReference type="GeneID" id="106570290"/>
<reference evidence="3" key="1">
    <citation type="submission" date="2025-08" db="UniProtKB">
        <authorList>
            <consortium name="RefSeq"/>
        </authorList>
    </citation>
    <scope>IDENTIFICATION</scope>
</reference>
<protein>
    <submittedName>
        <fullName evidence="3">Collagen alpha-1(VIII) chain isoform X2</fullName>
    </submittedName>
</protein>
<name>A0ABM3CW16_SALSA</name>
<dbReference type="RefSeq" id="XP_045550756.1">
    <property type="nucleotide sequence ID" value="XM_045694800.1"/>
</dbReference>
<proteinExistence type="predicted"/>
<dbReference type="GO" id="GO:0005581">
    <property type="term" value="C:collagen trimer"/>
    <property type="evidence" value="ECO:0007669"/>
    <property type="project" value="UniProtKB-KW"/>
</dbReference>
<evidence type="ECO:0000256" key="1">
    <source>
        <dbReference type="SAM" id="MobiDB-lite"/>
    </source>
</evidence>
<evidence type="ECO:0000313" key="3">
    <source>
        <dbReference type="RefSeq" id="XP_045550756.1"/>
    </source>
</evidence>
<gene>
    <name evidence="3" type="primary">LOC106570290</name>
</gene>
<feature type="compositionally biased region" description="Low complexity" evidence="1">
    <location>
        <begin position="14"/>
        <end position="26"/>
    </location>
</feature>
<feature type="region of interest" description="Disordered" evidence="1">
    <location>
        <begin position="1"/>
        <end position="75"/>
    </location>
</feature>
<dbReference type="Proteomes" id="UP001652741">
    <property type="component" value="Chromosome ssa14"/>
</dbReference>
<keyword evidence="3" id="KW-0176">Collagen</keyword>
<organism evidence="2 3">
    <name type="scientific">Salmo salar</name>
    <name type="common">Atlantic salmon</name>
    <dbReference type="NCBI Taxonomy" id="8030"/>
    <lineage>
        <taxon>Eukaryota</taxon>
        <taxon>Metazoa</taxon>
        <taxon>Chordata</taxon>
        <taxon>Craniata</taxon>
        <taxon>Vertebrata</taxon>
        <taxon>Euteleostomi</taxon>
        <taxon>Actinopterygii</taxon>
        <taxon>Neopterygii</taxon>
        <taxon>Teleostei</taxon>
        <taxon>Protacanthopterygii</taxon>
        <taxon>Salmoniformes</taxon>
        <taxon>Salmonidae</taxon>
        <taxon>Salmoninae</taxon>
        <taxon>Salmo</taxon>
    </lineage>
</organism>